<dbReference type="InterPro" id="IPR018511">
    <property type="entry name" value="Hemolysin-typ_Ca-bd_CS"/>
</dbReference>
<dbReference type="GO" id="GO:0005576">
    <property type="term" value="C:extracellular region"/>
    <property type="evidence" value="ECO:0007669"/>
    <property type="project" value="UniProtKB-SubCell"/>
</dbReference>
<name>A0A7W6JRU8_9SPHN</name>
<dbReference type="PANTHER" id="PTHR38340:SF1">
    <property type="entry name" value="S-LAYER PROTEIN"/>
    <property type="match status" value="1"/>
</dbReference>
<proteinExistence type="predicted"/>
<dbReference type="Pfam" id="PF00353">
    <property type="entry name" value="HemolysinCabind"/>
    <property type="match status" value="4"/>
</dbReference>
<dbReference type="PRINTS" id="PR00313">
    <property type="entry name" value="CABNDNGRPT"/>
</dbReference>
<dbReference type="InterPro" id="IPR050557">
    <property type="entry name" value="RTX_toxin/Mannuronan_C5-epim"/>
</dbReference>
<dbReference type="Gene3D" id="2.150.10.10">
    <property type="entry name" value="Serralysin-like metalloprotease, C-terminal"/>
    <property type="match status" value="3"/>
</dbReference>
<dbReference type="AlphaFoldDB" id="A0A7W6JRU8"/>
<gene>
    <name evidence="3" type="ORF">GGR46_001993</name>
</gene>
<evidence type="ECO:0000313" key="3">
    <source>
        <dbReference type="EMBL" id="MBB4098429.1"/>
    </source>
</evidence>
<evidence type="ECO:0000256" key="2">
    <source>
        <dbReference type="ARBA" id="ARBA00022525"/>
    </source>
</evidence>
<reference evidence="3 4" key="1">
    <citation type="submission" date="2020-08" db="EMBL/GenBank/DDBJ databases">
        <title>Genomic Encyclopedia of Type Strains, Phase IV (KMG-IV): sequencing the most valuable type-strain genomes for metagenomic binning, comparative biology and taxonomic classification.</title>
        <authorList>
            <person name="Goeker M."/>
        </authorList>
    </citation>
    <scope>NUCLEOTIDE SEQUENCE [LARGE SCALE GENOMIC DNA]</scope>
    <source>
        <strain evidence="3 4">DSM 101806</strain>
    </source>
</reference>
<comment type="subcellular location">
    <subcellularLocation>
        <location evidence="1">Secreted</location>
    </subcellularLocation>
</comment>
<dbReference type="RefSeq" id="WP_183997220.1">
    <property type="nucleotide sequence ID" value="NZ_JACIEH010000002.1"/>
</dbReference>
<dbReference type="InterPro" id="IPR001343">
    <property type="entry name" value="Hemolysn_Ca-bd"/>
</dbReference>
<keyword evidence="2" id="KW-0964">Secreted</keyword>
<evidence type="ECO:0000256" key="1">
    <source>
        <dbReference type="ARBA" id="ARBA00004613"/>
    </source>
</evidence>
<protein>
    <submittedName>
        <fullName evidence="3">Ca2+-binding RTX toxin-like protein</fullName>
    </submittedName>
</protein>
<dbReference type="GO" id="GO:0005509">
    <property type="term" value="F:calcium ion binding"/>
    <property type="evidence" value="ECO:0007669"/>
    <property type="project" value="InterPro"/>
</dbReference>
<organism evidence="3 4">
    <name type="scientific">Sphingomonas kyeonggiensis</name>
    <dbReference type="NCBI Taxonomy" id="1268553"/>
    <lineage>
        <taxon>Bacteria</taxon>
        <taxon>Pseudomonadati</taxon>
        <taxon>Pseudomonadota</taxon>
        <taxon>Alphaproteobacteria</taxon>
        <taxon>Sphingomonadales</taxon>
        <taxon>Sphingomonadaceae</taxon>
        <taxon>Sphingomonas</taxon>
    </lineage>
</organism>
<comment type="caution">
    <text evidence="3">The sequence shown here is derived from an EMBL/GenBank/DDBJ whole genome shotgun (WGS) entry which is preliminary data.</text>
</comment>
<dbReference type="SUPFAM" id="SSF51120">
    <property type="entry name" value="beta-Roll"/>
    <property type="match status" value="3"/>
</dbReference>
<dbReference type="Proteomes" id="UP000557392">
    <property type="component" value="Unassembled WGS sequence"/>
</dbReference>
<dbReference type="PANTHER" id="PTHR38340">
    <property type="entry name" value="S-LAYER PROTEIN"/>
    <property type="match status" value="1"/>
</dbReference>
<dbReference type="InterPro" id="IPR011049">
    <property type="entry name" value="Serralysin-like_metalloprot_C"/>
</dbReference>
<accession>A0A7W6JRU8</accession>
<dbReference type="PROSITE" id="PS00330">
    <property type="entry name" value="HEMOLYSIN_CALCIUM"/>
    <property type="match status" value="3"/>
</dbReference>
<evidence type="ECO:0000313" key="4">
    <source>
        <dbReference type="Proteomes" id="UP000557392"/>
    </source>
</evidence>
<sequence>MSNYTFGSLKSAGGLGDSGASSMRLTINTLPSLDVVKVTVAVTSLSGAVTIYNLTSAGTTVYSNARAVDVRVEPLYNDGYSANSITGSVQSLNSGGSVLGTASISDAINVLQNVNFVKDDVGSDFGDSLVGDANANDLIGRGGDDVLAGSLGNDRMDGGAGNDSVDYRLSNAAVTVTLGGSVSGGHAQGDTLLSIENVWGSAYADTLTGDAGGNRLEGNAGNDTLNGAGGADILVGGDGNDVLNGGTGADEMVGNAGDDLFLVDNAGDIIFEDSGGGADTVQTALASYTLANEVETLQFTGSGAFSGTGNALANMITGGAGNDTLNGLGGSDVLTGGGGSDHFVFSTAPGAGNIDSITDFVVGTDRIDLDDAIFTALTAGGLPAGAFATGNVAADADDHILYDPVTGALYYDVDGGGGAGAVQFATLSAGLTLSATDFGVI</sequence>
<dbReference type="EMBL" id="JACIEH010000002">
    <property type="protein sequence ID" value="MBB4098429.1"/>
    <property type="molecule type" value="Genomic_DNA"/>
</dbReference>
<keyword evidence="4" id="KW-1185">Reference proteome</keyword>